<evidence type="ECO:0000256" key="1">
    <source>
        <dbReference type="SAM" id="MobiDB-lite"/>
    </source>
</evidence>
<dbReference type="HOGENOM" id="CLU_727864_0_0_1"/>
<gene>
    <name evidence="2" type="ORF">MYCFIDRAFT_196493</name>
</gene>
<name>M3B120_PSEFD</name>
<feature type="region of interest" description="Disordered" evidence="1">
    <location>
        <begin position="325"/>
        <end position="380"/>
    </location>
</feature>
<feature type="compositionally biased region" description="Basic and acidic residues" evidence="1">
    <location>
        <begin position="364"/>
        <end position="380"/>
    </location>
</feature>
<dbReference type="RefSeq" id="XP_007926440.1">
    <property type="nucleotide sequence ID" value="XM_007928249.1"/>
</dbReference>
<dbReference type="Proteomes" id="UP000016932">
    <property type="component" value="Unassembled WGS sequence"/>
</dbReference>
<sequence length="380" mass="42820">MDAFNHDTDTSVTIERLISDFGTQTIGSTRNDVYPSPRNNVAARARQVREEILEALEPVEVAPADFEILNHWNRQKHHLAASRSGVLSKNAPVQDHASSLPGTLTDPEAEVIPGEAHGDGEERRDSALAVEWDPSQMWDASDADLGEILERQDAITKLLTKAQKSGKHTTFSPEAFDDGLQFTLRVHGKEDKLSYPNLWVPDPRLRYEDEEGTGDFKESRVIRVFFAKIVEKEASPTRGRGRSHKMFMPMEAIEQQSGIPSYVVAGKYYAETHKLPPPTMVHPALREPQTPKKETSEADLLLKVTHQHPPKKRIFPCKKAWSPPEIQSPKQFATDSARPTILHRAETGPVATARQMLRKMLRTTQKEPRSQKQNHDIDLD</sequence>
<dbReference type="GeneID" id="19335586"/>
<dbReference type="AlphaFoldDB" id="M3B120"/>
<dbReference type="KEGG" id="pfj:MYCFIDRAFT_196493"/>
<accession>M3B120</accession>
<dbReference type="OrthoDB" id="3649319at2759"/>
<evidence type="ECO:0000313" key="3">
    <source>
        <dbReference type="Proteomes" id="UP000016932"/>
    </source>
</evidence>
<evidence type="ECO:0000313" key="2">
    <source>
        <dbReference type="EMBL" id="EME83127.1"/>
    </source>
</evidence>
<proteinExistence type="predicted"/>
<protein>
    <submittedName>
        <fullName evidence="2">Uncharacterized protein</fullName>
    </submittedName>
</protein>
<dbReference type="VEuPathDB" id="FungiDB:MYCFIDRAFT_196493"/>
<reference evidence="2 3" key="1">
    <citation type="journal article" date="2012" name="PLoS Pathog.">
        <title>Diverse lifestyles and strategies of plant pathogenesis encoded in the genomes of eighteen Dothideomycetes fungi.</title>
        <authorList>
            <person name="Ohm R.A."/>
            <person name="Feau N."/>
            <person name="Henrissat B."/>
            <person name="Schoch C.L."/>
            <person name="Horwitz B.A."/>
            <person name="Barry K.W."/>
            <person name="Condon B.J."/>
            <person name="Copeland A.C."/>
            <person name="Dhillon B."/>
            <person name="Glaser F."/>
            <person name="Hesse C.N."/>
            <person name="Kosti I."/>
            <person name="LaButti K."/>
            <person name="Lindquist E.A."/>
            <person name="Lucas S."/>
            <person name="Salamov A.A."/>
            <person name="Bradshaw R.E."/>
            <person name="Ciuffetti L."/>
            <person name="Hamelin R.C."/>
            <person name="Kema G.H.J."/>
            <person name="Lawrence C."/>
            <person name="Scott J.A."/>
            <person name="Spatafora J.W."/>
            <person name="Turgeon B.G."/>
            <person name="de Wit P.J.G.M."/>
            <person name="Zhong S."/>
            <person name="Goodwin S.B."/>
            <person name="Grigoriev I.V."/>
        </authorList>
    </citation>
    <scope>NUCLEOTIDE SEQUENCE [LARGE SCALE GENOMIC DNA]</scope>
    <source>
        <strain evidence="2 3">CIRAD86</strain>
    </source>
</reference>
<organism evidence="2 3">
    <name type="scientific">Pseudocercospora fijiensis (strain CIRAD86)</name>
    <name type="common">Black leaf streak disease fungus</name>
    <name type="synonym">Mycosphaerella fijiensis</name>
    <dbReference type="NCBI Taxonomy" id="383855"/>
    <lineage>
        <taxon>Eukaryota</taxon>
        <taxon>Fungi</taxon>
        <taxon>Dikarya</taxon>
        <taxon>Ascomycota</taxon>
        <taxon>Pezizomycotina</taxon>
        <taxon>Dothideomycetes</taxon>
        <taxon>Dothideomycetidae</taxon>
        <taxon>Mycosphaerellales</taxon>
        <taxon>Mycosphaerellaceae</taxon>
        <taxon>Pseudocercospora</taxon>
    </lineage>
</organism>
<dbReference type="EMBL" id="KB446558">
    <property type="protein sequence ID" value="EME83127.1"/>
    <property type="molecule type" value="Genomic_DNA"/>
</dbReference>
<keyword evidence="3" id="KW-1185">Reference proteome</keyword>